<dbReference type="GO" id="GO:0000045">
    <property type="term" value="P:autophagosome assembly"/>
    <property type="evidence" value="ECO:0007669"/>
    <property type="project" value="TreeGrafter"/>
</dbReference>
<evidence type="ECO:0000256" key="3">
    <source>
        <dbReference type="ARBA" id="ARBA00022527"/>
    </source>
</evidence>
<dbReference type="InterPro" id="IPR045269">
    <property type="entry name" value="Atg1-like"/>
</dbReference>
<dbReference type="EC" id="2.7.11.1" evidence="2"/>
<dbReference type="Pfam" id="PF00069">
    <property type="entry name" value="Pkinase"/>
    <property type="match status" value="1"/>
</dbReference>
<dbReference type="EMBL" id="JAPZBT010000001">
    <property type="protein sequence ID" value="KAJ5382813.1"/>
    <property type="molecule type" value="Genomic_DNA"/>
</dbReference>
<feature type="domain" description="Protein kinase" evidence="11">
    <location>
        <begin position="1"/>
        <end position="92"/>
    </location>
</feature>
<reference evidence="12" key="1">
    <citation type="submission" date="2022-12" db="EMBL/GenBank/DDBJ databases">
        <authorList>
            <person name="Petersen C."/>
        </authorList>
    </citation>
    <scope>NUCLEOTIDE SEQUENCE</scope>
    <source>
        <strain evidence="12">IBT 3081</strain>
    </source>
</reference>
<organism evidence="12 13">
    <name type="scientific">Penicillium concentricum</name>
    <dbReference type="NCBI Taxonomy" id="293559"/>
    <lineage>
        <taxon>Eukaryota</taxon>
        <taxon>Fungi</taxon>
        <taxon>Dikarya</taxon>
        <taxon>Ascomycota</taxon>
        <taxon>Pezizomycotina</taxon>
        <taxon>Eurotiomycetes</taxon>
        <taxon>Eurotiomycetidae</taxon>
        <taxon>Eurotiales</taxon>
        <taxon>Aspergillaceae</taxon>
        <taxon>Penicillium</taxon>
    </lineage>
</organism>
<sequence length="92" mass="10665">MDYNRELEAISCFSQQKYDGCFVKSSGWFEDTGCLFIAMEYFPLGDLQKYMTQLFREREAQQITFQLLESLDFMHSNGFTHGDLNPQAQIGG</sequence>
<evidence type="ECO:0000256" key="6">
    <source>
        <dbReference type="ARBA" id="ARBA00022777"/>
    </source>
</evidence>
<evidence type="ECO:0000313" key="12">
    <source>
        <dbReference type="EMBL" id="KAJ5382813.1"/>
    </source>
</evidence>
<dbReference type="Proteomes" id="UP001147752">
    <property type="component" value="Unassembled WGS sequence"/>
</dbReference>
<dbReference type="GO" id="GO:0010506">
    <property type="term" value="P:regulation of autophagy"/>
    <property type="evidence" value="ECO:0007669"/>
    <property type="project" value="InterPro"/>
</dbReference>
<dbReference type="PROSITE" id="PS50011">
    <property type="entry name" value="PROTEIN_KINASE_DOM"/>
    <property type="match status" value="1"/>
</dbReference>
<dbReference type="InterPro" id="IPR011009">
    <property type="entry name" value="Kinase-like_dom_sf"/>
</dbReference>
<evidence type="ECO:0000256" key="10">
    <source>
        <dbReference type="ARBA" id="ARBA00048679"/>
    </source>
</evidence>
<reference evidence="12" key="2">
    <citation type="journal article" date="2023" name="IMA Fungus">
        <title>Comparative genomic study of the Penicillium genus elucidates a diverse pangenome and 15 lateral gene transfer events.</title>
        <authorList>
            <person name="Petersen C."/>
            <person name="Sorensen T."/>
            <person name="Nielsen M.R."/>
            <person name="Sondergaard T.E."/>
            <person name="Sorensen J.L."/>
            <person name="Fitzpatrick D.A."/>
            <person name="Frisvad J.C."/>
            <person name="Nielsen K.L."/>
        </authorList>
    </citation>
    <scope>NUCLEOTIDE SEQUENCE</scope>
    <source>
        <strain evidence="12">IBT 3081</strain>
    </source>
</reference>
<keyword evidence="3" id="KW-0723">Serine/threonine-protein kinase</keyword>
<evidence type="ECO:0000256" key="7">
    <source>
        <dbReference type="ARBA" id="ARBA00022840"/>
    </source>
</evidence>
<evidence type="ECO:0000256" key="9">
    <source>
        <dbReference type="ARBA" id="ARBA00047899"/>
    </source>
</evidence>
<evidence type="ECO:0000259" key="11">
    <source>
        <dbReference type="PROSITE" id="PS50011"/>
    </source>
</evidence>
<protein>
    <recommendedName>
        <fullName evidence="2">non-specific serine/threonine protein kinase</fullName>
        <ecNumber evidence="2">2.7.11.1</ecNumber>
    </recommendedName>
    <alternativeName>
        <fullName evidence="8">Autophagy-related protein 1</fullName>
    </alternativeName>
</protein>
<dbReference type="PANTHER" id="PTHR24348:SF22">
    <property type="entry name" value="NON-SPECIFIC SERINE_THREONINE PROTEIN KINASE"/>
    <property type="match status" value="1"/>
</dbReference>
<comment type="catalytic activity">
    <reaction evidence="10">
        <text>L-seryl-[protein] + ATP = O-phospho-L-seryl-[protein] + ADP + H(+)</text>
        <dbReference type="Rhea" id="RHEA:17989"/>
        <dbReference type="Rhea" id="RHEA-COMP:9863"/>
        <dbReference type="Rhea" id="RHEA-COMP:11604"/>
        <dbReference type="ChEBI" id="CHEBI:15378"/>
        <dbReference type="ChEBI" id="CHEBI:29999"/>
        <dbReference type="ChEBI" id="CHEBI:30616"/>
        <dbReference type="ChEBI" id="CHEBI:83421"/>
        <dbReference type="ChEBI" id="CHEBI:456216"/>
        <dbReference type="EC" id="2.7.11.1"/>
    </reaction>
</comment>
<name>A0A9W9SUK1_9EURO</name>
<dbReference type="Gene3D" id="1.10.510.10">
    <property type="entry name" value="Transferase(Phosphotransferase) domain 1"/>
    <property type="match status" value="1"/>
</dbReference>
<evidence type="ECO:0000256" key="1">
    <source>
        <dbReference type="ARBA" id="ARBA00004623"/>
    </source>
</evidence>
<proteinExistence type="predicted"/>
<comment type="subcellular location">
    <subcellularLocation>
        <location evidence="1">Preautophagosomal structure membrane</location>
        <topology evidence="1">Peripheral membrane protein</topology>
    </subcellularLocation>
</comment>
<comment type="caution">
    <text evidence="12">The sequence shown here is derived from an EMBL/GenBank/DDBJ whole genome shotgun (WGS) entry which is preliminary data.</text>
</comment>
<keyword evidence="6" id="KW-0418">Kinase</keyword>
<keyword evidence="13" id="KW-1185">Reference proteome</keyword>
<dbReference type="OrthoDB" id="10252171at2759"/>
<dbReference type="GO" id="GO:0005776">
    <property type="term" value="C:autophagosome"/>
    <property type="evidence" value="ECO:0007669"/>
    <property type="project" value="TreeGrafter"/>
</dbReference>
<evidence type="ECO:0000256" key="2">
    <source>
        <dbReference type="ARBA" id="ARBA00012513"/>
    </source>
</evidence>
<dbReference type="SUPFAM" id="SSF56112">
    <property type="entry name" value="Protein kinase-like (PK-like)"/>
    <property type="match status" value="1"/>
</dbReference>
<dbReference type="GO" id="GO:0005829">
    <property type="term" value="C:cytosol"/>
    <property type="evidence" value="ECO:0007669"/>
    <property type="project" value="TreeGrafter"/>
</dbReference>
<keyword evidence="5" id="KW-0547">Nucleotide-binding</keyword>
<dbReference type="GO" id="GO:0005524">
    <property type="term" value="F:ATP binding"/>
    <property type="evidence" value="ECO:0007669"/>
    <property type="project" value="UniProtKB-KW"/>
</dbReference>
<evidence type="ECO:0000256" key="8">
    <source>
        <dbReference type="ARBA" id="ARBA00030237"/>
    </source>
</evidence>
<gene>
    <name evidence="12" type="ORF">N7517_000724</name>
</gene>
<dbReference type="GeneID" id="81457637"/>
<evidence type="ECO:0000313" key="13">
    <source>
        <dbReference type="Proteomes" id="UP001147752"/>
    </source>
</evidence>
<evidence type="ECO:0000256" key="4">
    <source>
        <dbReference type="ARBA" id="ARBA00022679"/>
    </source>
</evidence>
<keyword evidence="4" id="KW-0808">Transferase</keyword>
<dbReference type="PANTHER" id="PTHR24348">
    <property type="entry name" value="SERINE/THREONINE-PROTEIN KINASE UNC-51-RELATED"/>
    <property type="match status" value="1"/>
</dbReference>
<dbReference type="RefSeq" id="XP_056582589.1">
    <property type="nucleotide sequence ID" value="XM_056718454.1"/>
</dbReference>
<dbReference type="GO" id="GO:0004674">
    <property type="term" value="F:protein serine/threonine kinase activity"/>
    <property type="evidence" value="ECO:0007669"/>
    <property type="project" value="UniProtKB-KW"/>
</dbReference>
<dbReference type="GO" id="GO:0034045">
    <property type="term" value="C:phagophore assembly site membrane"/>
    <property type="evidence" value="ECO:0007669"/>
    <property type="project" value="UniProtKB-SubCell"/>
</dbReference>
<dbReference type="AlphaFoldDB" id="A0A9W9SUK1"/>
<evidence type="ECO:0000256" key="5">
    <source>
        <dbReference type="ARBA" id="ARBA00022741"/>
    </source>
</evidence>
<accession>A0A9W9SUK1</accession>
<dbReference type="InterPro" id="IPR000719">
    <property type="entry name" value="Prot_kinase_dom"/>
</dbReference>
<keyword evidence="7" id="KW-0067">ATP-binding</keyword>
<comment type="catalytic activity">
    <reaction evidence="9">
        <text>L-threonyl-[protein] + ATP = O-phospho-L-threonyl-[protein] + ADP + H(+)</text>
        <dbReference type="Rhea" id="RHEA:46608"/>
        <dbReference type="Rhea" id="RHEA-COMP:11060"/>
        <dbReference type="Rhea" id="RHEA-COMP:11605"/>
        <dbReference type="ChEBI" id="CHEBI:15378"/>
        <dbReference type="ChEBI" id="CHEBI:30013"/>
        <dbReference type="ChEBI" id="CHEBI:30616"/>
        <dbReference type="ChEBI" id="CHEBI:61977"/>
        <dbReference type="ChEBI" id="CHEBI:456216"/>
        <dbReference type="EC" id="2.7.11.1"/>
    </reaction>
</comment>